<accession>A0ABM1M208</accession>
<keyword evidence="4" id="KW-0720">Serine protease</keyword>
<evidence type="ECO:0000256" key="6">
    <source>
        <dbReference type="SAM" id="MobiDB-lite"/>
    </source>
</evidence>
<evidence type="ECO:0000313" key="9">
    <source>
        <dbReference type="Proteomes" id="UP000695000"/>
    </source>
</evidence>
<evidence type="ECO:0000256" key="3">
    <source>
        <dbReference type="ARBA" id="ARBA00022801"/>
    </source>
</evidence>
<feature type="signal peptide" evidence="7">
    <location>
        <begin position="1"/>
        <end position="16"/>
    </location>
</feature>
<feature type="region of interest" description="Disordered" evidence="6">
    <location>
        <begin position="280"/>
        <end position="315"/>
    </location>
</feature>
<evidence type="ECO:0000256" key="1">
    <source>
        <dbReference type="ARBA" id="ARBA00007664"/>
    </source>
</evidence>
<sequence>MKIAIVLAAVLACAYAAPNKYIIGGEGAKIEDFPYLVSVQWGKYNTYYHICGGAIIDEYNVITAKHCCEKFPARELFVLAESDKVKVTKEEISKLGEKFHVVEALQLIDLETPESFQDPPTKGADLCVLQLKKPLTNVPKVDYAEITEESNFEKLKLAGWGYKDADSSKMSEEELLQSTKIDIITKDECKENLKKLGVEEEFLHEDNFCTMHDVENESSSQTVCNGDSGGPLVDVVEDSEGKAVSYNLIGIVSWGVIPCGAEGIPSIFTEVNKYKEQISKKLKEKPEEKPEEPEEKPEEPEEKPEEPEEKPEEKP</sequence>
<keyword evidence="7" id="KW-0732">Signal</keyword>
<evidence type="ECO:0000256" key="4">
    <source>
        <dbReference type="ARBA" id="ARBA00022825"/>
    </source>
</evidence>
<feature type="compositionally biased region" description="Acidic residues" evidence="6">
    <location>
        <begin position="289"/>
        <end position="315"/>
    </location>
</feature>
<reference evidence="10" key="1">
    <citation type="submission" date="2025-08" db="UniProtKB">
        <authorList>
            <consortium name="RefSeq"/>
        </authorList>
    </citation>
    <scope>IDENTIFICATION</scope>
    <source>
        <tissue evidence="10">Whole Larva</tissue>
    </source>
</reference>
<dbReference type="GeneID" id="108556837"/>
<evidence type="ECO:0000259" key="8">
    <source>
        <dbReference type="PROSITE" id="PS50240"/>
    </source>
</evidence>
<dbReference type="SUPFAM" id="SSF50494">
    <property type="entry name" value="Trypsin-like serine proteases"/>
    <property type="match status" value="1"/>
</dbReference>
<keyword evidence="3" id="KW-0378">Hydrolase</keyword>
<dbReference type="RefSeq" id="XP_017768608.1">
    <property type="nucleotide sequence ID" value="XM_017913119.1"/>
</dbReference>
<dbReference type="InterPro" id="IPR050430">
    <property type="entry name" value="Peptidase_S1"/>
</dbReference>
<dbReference type="InterPro" id="IPR043504">
    <property type="entry name" value="Peptidase_S1_PA_chymotrypsin"/>
</dbReference>
<dbReference type="PANTHER" id="PTHR24276">
    <property type="entry name" value="POLYSERASE-RELATED"/>
    <property type="match status" value="1"/>
</dbReference>
<dbReference type="PROSITE" id="PS00135">
    <property type="entry name" value="TRYPSIN_SER"/>
    <property type="match status" value="1"/>
</dbReference>
<protein>
    <submittedName>
        <fullName evidence="10">Mite allergen Der f 3-like</fullName>
    </submittedName>
</protein>
<dbReference type="Proteomes" id="UP000695000">
    <property type="component" value="Unplaced"/>
</dbReference>
<evidence type="ECO:0000256" key="2">
    <source>
        <dbReference type="ARBA" id="ARBA00022670"/>
    </source>
</evidence>
<feature type="domain" description="Peptidase S1" evidence="8">
    <location>
        <begin position="22"/>
        <end position="283"/>
    </location>
</feature>
<evidence type="ECO:0000313" key="10">
    <source>
        <dbReference type="RefSeq" id="XP_017768608.1"/>
    </source>
</evidence>
<dbReference type="InterPro" id="IPR033116">
    <property type="entry name" value="TRYPSIN_SER"/>
</dbReference>
<dbReference type="Pfam" id="PF00089">
    <property type="entry name" value="Trypsin"/>
    <property type="match status" value="1"/>
</dbReference>
<name>A0ABM1M208_NICVS</name>
<dbReference type="PRINTS" id="PR00722">
    <property type="entry name" value="CHYMOTRYPSIN"/>
</dbReference>
<dbReference type="CDD" id="cd00190">
    <property type="entry name" value="Tryp_SPc"/>
    <property type="match status" value="1"/>
</dbReference>
<dbReference type="InterPro" id="IPR001314">
    <property type="entry name" value="Peptidase_S1A"/>
</dbReference>
<evidence type="ECO:0000256" key="5">
    <source>
        <dbReference type="ARBA" id="ARBA00023157"/>
    </source>
</evidence>
<dbReference type="InterPro" id="IPR009003">
    <property type="entry name" value="Peptidase_S1_PA"/>
</dbReference>
<dbReference type="PANTHER" id="PTHR24276:SF98">
    <property type="entry name" value="FI18310P1-RELATED"/>
    <property type="match status" value="1"/>
</dbReference>
<feature type="chain" id="PRO_5046651703" evidence="7">
    <location>
        <begin position="17"/>
        <end position="315"/>
    </location>
</feature>
<keyword evidence="2" id="KW-0645">Protease</keyword>
<organism evidence="9 10">
    <name type="scientific">Nicrophorus vespilloides</name>
    <name type="common">Boreal carrion beetle</name>
    <dbReference type="NCBI Taxonomy" id="110193"/>
    <lineage>
        <taxon>Eukaryota</taxon>
        <taxon>Metazoa</taxon>
        <taxon>Ecdysozoa</taxon>
        <taxon>Arthropoda</taxon>
        <taxon>Hexapoda</taxon>
        <taxon>Insecta</taxon>
        <taxon>Pterygota</taxon>
        <taxon>Neoptera</taxon>
        <taxon>Endopterygota</taxon>
        <taxon>Coleoptera</taxon>
        <taxon>Polyphaga</taxon>
        <taxon>Staphyliniformia</taxon>
        <taxon>Silphidae</taxon>
        <taxon>Nicrophorinae</taxon>
        <taxon>Nicrophorus</taxon>
    </lineage>
</organism>
<keyword evidence="5" id="KW-1015">Disulfide bond</keyword>
<dbReference type="Gene3D" id="2.40.10.10">
    <property type="entry name" value="Trypsin-like serine proteases"/>
    <property type="match status" value="1"/>
</dbReference>
<dbReference type="PROSITE" id="PS50240">
    <property type="entry name" value="TRYPSIN_DOM"/>
    <property type="match status" value="1"/>
</dbReference>
<proteinExistence type="inferred from homology"/>
<comment type="similarity">
    <text evidence="1">Belongs to the peptidase S1 family.</text>
</comment>
<gene>
    <name evidence="10" type="primary">LOC108556837</name>
</gene>
<dbReference type="InterPro" id="IPR001254">
    <property type="entry name" value="Trypsin_dom"/>
</dbReference>
<evidence type="ECO:0000256" key="7">
    <source>
        <dbReference type="SAM" id="SignalP"/>
    </source>
</evidence>
<keyword evidence="9" id="KW-1185">Reference proteome</keyword>
<dbReference type="SMART" id="SM00020">
    <property type="entry name" value="Tryp_SPc"/>
    <property type="match status" value="1"/>
</dbReference>